<protein>
    <submittedName>
        <fullName evidence="1">Prophage repressor</fullName>
    </submittedName>
</protein>
<comment type="caution">
    <text evidence="1">The sequence shown here is derived from an EMBL/GenBank/DDBJ whole genome shotgun (WGS) entry which is preliminary data.</text>
</comment>
<evidence type="ECO:0000313" key="2">
    <source>
        <dbReference type="Proteomes" id="UP000051307"/>
    </source>
</evidence>
<name>A0A0R1VHS3_9LACO</name>
<dbReference type="EMBL" id="AZFU01000013">
    <property type="protein sequence ID" value="KRM05328.1"/>
    <property type="molecule type" value="Genomic_DNA"/>
</dbReference>
<dbReference type="Proteomes" id="UP000051307">
    <property type="component" value="Unassembled WGS sequence"/>
</dbReference>
<dbReference type="OrthoDB" id="2300474at2"/>
<organism evidence="1 2">
    <name type="scientific">Lactobacillus kitasatonis DSM 16761 = JCM 1039</name>
    <dbReference type="NCBI Taxonomy" id="1423767"/>
    <lineage>
        <taxon>Bacteria</taxon>
        <taxon>Bacillati</taxon>
        <taxon>Bacillota</taxon>
        <taxon>Bacilli</taxon>
        <taxon>Lactobacillales</taxon>
        <taxon>Lactobacillaceae</taxon>
        <taxon>Lactobacillus</taxon>
    </lineage>
</organism>
<evidence type="ECO:0000313" key="1">
    <source>
        <dbReference type="EMBL" id="KRM05328.1"/>
    </source>
</evidence>
<reference evidence="1 2" key="1">
    <citation type="journal article" date="2015" name="Genome Announc.">
        <title>Expanding the biotechnology potential of lactobacilli through comparative genomics of 213 strains and associated genera.</title>
        <authorList>
            <person name="Sun Z."/>
            <person name="Harris H.M."/>
            <person name="McCann A."/>
            <person name="Guo C."/>
            <person name="Argimon S."/>
            <person name="Zhang W."/>
            <person name="Yang X."/>
            <person name="Jeffery I.B."/>
            <person name="Cooney J.C."/>
            <person name="Kagawa T.F."/>
            <person name="Liu W."/>
            <person name="Song Y."/>
            <person name="Salvetti E."/>
            <person name="Wrobel A."/>
            <person name="Rasinkangas P."/>
            <person name="Parkhill J."/>
            <person name="Rea M.C."/>
            <person name="O'Sullivan O."/>
            <person name="Ritari J."/>
            <person name="Douillard F.P."/>
            <person name="Paul Ross R."/>
            <person name="Yang R."/>
            <person name="Briner A.E."/>
            <person name="Felis G.E."/>
            <person name="de Vos W.M."/>
            <person name="Barrangou R."/>
            <person name="Klaenhammer T.R."/>
            <person name="Caufield P.W."/>
            <person name="Cui Y."/>
            <person name="Zhang H."/>
            <person name="O'Toole P.W."/>
        </authorList>
    </citation>
    <scope>NUCLEOTIDE SEQUENCE [LARGE SCALE GENOMIC DNA]</scope>
    <source>
        <strain evidence="1 2">DSM 16761</strain>
    </source>
</reference>
<accession>A0A0R1VHS3</accession>
<dbReference type="AlphaFoldDB" id="A0A0R1VHS3"/>
<dbReference type="RefSeq" id="WP_025015586.1">
    <property type="nucleotide sequence ID" value="NZ_AZFU01000013.1"/>
</dbReference>
<proteinExistence type="predicted"/>
<dbReference type="eggNOG" id="COG2856">
    <property type="taxonomic scope" value="Bacteria"/>
</dbReference>
<dbReference type="PATRIC" id="fig|1423767.3.peg.193"/>
<sequence>MRNLGKEELIEYLLNYAFKHGLSYILVKGEPYDPALSFKNAHKMVINTNWHNPNQLPFIIGHEIGHLMLGDSGIAYWPSFSGQNSEEEEADLFSLKIIYDYSCKNGDYIQEPGTFMQNYGIPERMTTATKQLFKDNDDLI</sequence>
<gene>
    <name evidence="1" type="ORF">FC59_GL000184</name>
</gene>